<sequence>MRVGQDYIGVGVGAMVFNEEGKVFLAKRGPKATNEQGLWEFPGGTVELNEKLIQALQREFLEEYGMTIEVIEMLSVNDHILPAEHQHWVSVAYLAWHVAGVPIILEPEKCTEIGWFTLNALPEPLTVVSRENWCSYRDKYGLISIWPRSALNLGSH</sequence>
<dbReference type="InterPro" id="IPR020084">
    <property type="entry name" value="NUDIX_hydrolase_CS"/>
</dbReference>
<dbReference type="Gene3D" id="3.90.79.10">
    <property type="entry name" value="Nucleoside Triphosphate Pyrophosphohydrolase"/>
    <property type="match status" value="1"/>
</dbReference>
<gene>
    <name evidence="4" type="ORF">ETSY1_19045</name>
</gene>
<dbReference type="InterPro" id="IPR015797">
    <property type="entry name" value="NUDIX_hydrolase-like_dom_sf"/>
</dbReference>
<dbReference type="PANTHER" id="PTHR43046:SF14">
    <property type="entry name" value="MUTT_NUDIX FAMILY PROTEIN"/>
    <property type="match status" value="1"/>
</dbReference>
<proteinExistence type="predicted"/>
<name>W4LKD4_ENTF1</name>
<reference evidence="4 5" key="1">
    <citation type="journal article" date="2014" name="Nature">
        <title>An environmental bacterial taxon with a large and distinct metabolic repertoire.</title>
        <authorList>
            <person name="Wilson M.C."/>
            <person name="Mori T."/>
            <person name="Ruckert C."/>
            <person name="Uria A.R."/>
            <person name="Helf M.J."/>
            <person name="Takada K."/>
            <person name="Gernert C."/>
            <person name="Steffens U.A."/>
            <person name="Heycke N."/>
            <person name="Schmitt S."/>
            <person name="Rinke C."/>
            <person name="Helfrich E.J."/>
            <person name="Brachmann A.O."/>
            <person name="Gurgui C."/>
            <person name="Wakimoto T."/>
            <person name="Kracht M."/>
            <person name="Crusemann M."/>
            <person name="Hentschel U."/>
            <person name="Abe I."/>
            <person name="Matsunaga S."/>
            <person name="Kalinowski J."/>
            <person name="Takeyama H."/>
            <person name="Piel J."/>
        </authorList>
    </citation>
    <scope>NUCLEOTIDE SEQUENCE [LARGE SCALE GENOMIC DNA]</scope>
    <source>
        <strain evidence="5">TSY1</strain>
    </source>
</reference>
<keyword evidence="5" id="KW-1185">Reference proteome</keyword>
<dbReference type="Proteomes" id="UP000019141">
    <property type="component" value="Unassembled WGS sequence"/>
</dbReference>
<evidence type="ECO:0000313" key="5">
    <source>
        <dbReference type="Proteomes" id="UP000019141"/>
    </source>
</evidence>
<feature type="domain" description="Nudix hydrolase" evidence="3">
    <location>
        <begin position="7"/>
        <end position="140"/>
    </location>
</feature>
<keyword evidence="2" id="KW-0378">Hydrolase</keyword>
<dbReference type="InterPro" id="IPR000086">
    <property type="entry name" value="NUDIX_hydrolase_dom"/>
</dbReference>
<protein>
    <recommendedName>
        <fullName evidence="3">Nudix hydrolase domain-containing protein</fullName>
    </recommendedName>
</protein>
<dbReference type="GO" id="GO:0016787">
    <property type="term" value="F:hydrolase activity"/>
    <property type="evidence" value="ECO:0007669"/>
    <property type="project" value="UniProtKB-KW"/>
</dbReference>
<evidence type="ECO:0000256" key="1">
    <source>
        <dbReference type="ARBA" id="ARBA00001946"/>
    </source>
</evidence>
<comment type="cofactor">
    <cofactor evidence="1">
        <name>Mg(2+)</name>
        <dbReference type="ChEBI" id="CHEBI:18420"/>
    </cofactor>
</comment>
<comment type="caution">
    <text evidence="4">The sequence shown here is derived from an EMBL/GenBank/DDBJ whole genome shotgun (WGS) entry which is preliminary data.</text>
</comment>
<evidence type="ECO:0000259" key="3">
    <source>
        <dbReference type="PROSITE" id="PS51462"/>
    </source>
</evidence>
<dbReference type="Pfam" id="PF00293">
    <property type="entry name" value="NUDIX"/>
    <property type="match status" value="1"/>
</dbReference>
<dbReference type="SUPFAM" id="SSF55811">
    <property type="entry name" value="Nudix"/>
    <property type="match status" value="1"/>
</dbReference>
<dbReference type="PROSITE" id="PS00893">
    <property type="entry name" value="NUDIX_BOX"/>
    <property type="match status" value="1"/>
</dbReference>
<organism evidence="4 5">
    <name type="scientific">Entotheonella factor</name>
    <dbReference type="NCBI Taxonomy" id="1429438"/>
    <lineage>
        <taxon>Bacteria</taxon>
        <taxon>Pseudomonadati</taxon>
        <taxon>Nitrospinota/Tectimicrobiota group</taxon>
        <taxon>Candidatus Tectimicrobiota</taxon>
        <taxon>Candidatus Entotheonellia</taxon>
        <taxon>Candidatus Entotheonellales</taxon>
        <taxon>Candidatus Entotheonellaceae</taxon>
        <taxon>Candidatus Entotheonella</taxon>
    </lineage>
</organism>
<dbReference type="PROSITE" id="PS51462">
    <property type="entry name" value="NUDIX"/>
    <property type="match status" value="1"/>
</dbReference>
<dbReference type="PANTHER" id="PTHR43046">
    <property type="entry name" value="GDP-MANNOSE MANNOSYL HYDROLASE"/>
    <property type="match status" value="1"/>
</dbReference>
<dbReference type="EMBL" id="AZHW01000562">
    <property type="protein sequence ID" value="ETW98364.1"/>
    <property type="molecule type" value="Genomic_DNA"/>
</dbReference>
<dbReference type="HOGENOM" id="CLU_037162_9_2_7"/>
<accession>W4LKD4</accession>
<dbReference type="AlphaFoldDB" id="W4LKD4"/>
<evidence type="ECO:0000313" key="4">
    <source>
        <dbReference type="EMBL" id="ETW98364.1"/>
    </source>
</evidence>
<evidence type="ECO:0000256" key="2">
    <source>
        <dbReference type="ARBA" id="ARBA00022801"/>
    </source>
</evidence>